<evidence type="ECO:0000313" key="2">
    <source>
        <dbReference type="Proteomes" id="UP000824469"/>
    </source>
</evidence>
<reference evidence="1 2" key="1">
    <citation type="journal article" date="2021" name="Nat. Plants">
        <title>The Taxus genome provides insights into paclitaxel biosynthesis.</title>
        <authorList>
            <person name="Xiong X."/>
            <person name="Gou J."/>
            <person name="Liao Q."/>
            <person name="Li Y."/>
            <person name="Zhou Q."/>
            <person name="Bi G."/>
            <person name="Li C."/>
            <person name="Du R."/>
            <person name="Wang X."/>
            <person name="Sun T."/>
            <person name="Guo L."/>
            <person name="Liang H."/>
            <person name="Lu P."/>
            <person name="Wu Y."/>
            <person name="Zhang Z."/>
            <person name="Ro D.K."/>
            <person name="Shang Y."/>
            <person name="Huang S."/>
            <person name="Yan J."/>
        </authorList>
    </citation>
    <scope>NUCLEOTIDE SEQUENCE [LARGE SCALE GENOMIC DNA]</scope>
    <source>
        <strain evidence="1">Ta-2019</strain>
    </source>
</reference>
<dbReference type="Proteomes" id="UP000824469">
    <property type="component" value="Unassembled WGS sequence"/>
</dbReference>
<accession>A0AA38C859</accession>
<protein>
    <submittedName>
        <fullName evidence="1">Uncharacterized protein</fullName>
    </submittedName>
</protein>
<dbReference type="AlphaFoldDB" id="A0AA38C859"/>
<proteinExistence type="predicted"/>
<dbReference type="EMBL" id="JAHRHJ020000010">
    <property type="protein sequence ID" value="KAH9296901.1"/>
    <property type="molecule type" value="Genomic_DNA"/>
</dbReference>
<name>A0AA38C859_TAXCH</name>
<keyword evidence="2" id="KW-1185">Reference proteome</keyword>
<evidence type="ECO:0000313" key="1">
    <source>
        <dbReference type="EMBL" id="KAH9296901.1"/>
    </source>
</evidence>
<comment type="caution">
    <text evidence="1">The sequence shown here is derived from an EMBL/GenBank/DDBJ whole genome shotgun (WGS) entry which is preliminary data.</text>
</comment>
<organism evidence="1 2">
    <name type="scientific">Taxus chinensis</name>
    <name type="common">Chinese yew</name>
    <name type="synonym">Taxus wallichiana var. chinensis</name>
    <dbReference type="NCBI Taxonomy" id="29808"/>
    <lineage>
        <taxon>Eukaryota</taxon>
        <taxon>Viridiplantae</taxon>
        <taxon>Streptophyta</taxon>
        <taxon>Embryophyta</taxon>
        <taxon>Tracheophyta</taxon>
        <taxon>Spermatophyta</taxon>
        <taxon>Pinopsida</taxon>
        <taxon>Pinidae</taxon>
        <taxon>Conifers II</taxon>
        <taxon>Cupressales</taxon>
        <taxon>Taxaceae</taxon>
        <taxon>Taxus</taxon>
    </lineage>
</organism>
<feature type="non-terminal residue" evidence="1">
    <location>
        <position position="1"/>
    </location>
</feature>
<gene>
    <name evidence="1" type="ORF">KI387_028583</name>
</gene>
<sequence length="133" mass="14253">ENVDALVAEEKCSGMAAAEKCRKRAAGEIFCGVWETGAVAICTLREAAEGIYKRSAAVVEGGVDVYAWEEAVEICRTKVAAALCGCGGEEEEEEEEEGICRLAKAAIYVGGGEMAAEEEICHEKKGVRRRCFL</sequence>